<evidence type="ECO:0008006" key="3">
    <source>
        <dbReference type="Google" id="ProtNLM"/>
    </source>
</evidence>
<dbReference type="PANTHER" id="PTHR38008">
    <property type="entry name" value="HEMOLYSIN-RELATED"/>
    <property type="match status" value="1"/>
</dbReference>
<protein>
    <recommendedName>
        <fullName evidence="3">Hemolysin</fullName>
    </recommendedName>
</protein>
<organism evidence="1 2">
    <name type="scientific">Roseinatronobacter monicus</name>
    <dbReference type="NCBI Taxonomy" id="393481"/>
    <lineage>
        <taxon>Bacteria</taxon>
        <taxon>Pseudomonadati</taxon>
        <taxon>Pseudomonadota</taxon>
        <taxon>Alphaproteobacteria</taxon>
        <taxon>Rhodobacterales</taxon>
        <taxon>Paracoccaceae</taxon>
        <taxon>Roseinatronobacter</taxon>
    </lineage>
</organism>
<accession>A0A543K3W3</accession>
<dbReference type="PANTHER" id="PTHR38008:SF2">
    <property type="entry name" value="HEMOLYSIN"/>
    <property type="match status" value="1"/>
</dbReference>
<evidence type="ECO:0000313" key="1">
    <source>
        <dbReference type="EMBL" id="TQM89762.1"/>
    </source>
</evidence>
<dbReference type="AlphaFoldDB" id="A0A543K3W3"/>
<name>A0A543K3W3_9RHOB</name>
<evidence type="ECO:0000313" key="2">
    <source>
        <dbReference type="Proteomes" id="UP000320582"/>
    </source>
</evidence>
<sequence length="81" mass="8876">MRWILFRSLGSPLAGCVTKPLGPPMQMPVIGHANPASVFCAKLGGKVEIRPEPGGLTGWCQLPDGSVHEEWNLFRRDHKAQ</sequence>
<dbReference type="EMBL" id="VFPT01000005">
    <property type="protein sequence ID" value="TQM89762.1"/>
    <property type="molecule type" value="Genomic_DNA"/>
</dbReference>
<dbReference type="InterPro" id="IPR005590">
    <property type="entry name" value="DUF333"/>
</dbReference>
<gene>
    <name evidence="1" type="ORF">BD293_4443</name>
</gene>
<dbReference type="Pfam" id="PF03891">
    <property type="entry name" value="DUF333"/>
    <property type="match status" value="1"/>
</dbReference>
<dbReference type="Proteomes" id="UP000320582">
    <property type="component" value="Unassembled WGS sequence"/>
</dbReference>
<reference evidence="1 2" key="1">
    <citation type="submission" date="2019-06" db="EMBL/GenBank/DDBJ databases">
        <title>Genomic Encyclopedia of Archaeal and Bacterial Type Strains, Phase II (KMG-II): from individual species to whole genera.</title>
        <authorList>
            <person name="Goeker M."/>
        </authorList>
    </citation>
    <scope>NUCLEOTIDE SEQUENCE [LARGE SCALE GENOMIC DNA]</scope>
    <source>
        <strain evidence="1 2">DSM 18423</strain>
    </source>
</reference>
<proteinExistence type="predicted"/>
<comment type="caution">
    <text evidence="1">The sequence shown here is derived from an EMBL/GenBank/DDBJ whole genome shotgun (WGS) entry which is preliminary data.</text>
</comment>
<keyword evidence="2" id="KW-1185">Reference proteome</keyword>
<dbReference type="OrthoDB" id="148878at2"/>